<dbReference type="InterPro" id="IPR000436">
    <property type="entry name" value="Sushi_SCR_CCP_dom"/>
</dbReference>
<dbReference type="InterPro" id="IPR009003">
    <property type="entry name" value="Peptidase_S1_PA"/>
</dbReference>
<dbReference type="EMBL" id="GEDC01004111">
    <property type="protein sequence ID" value="JAS33187.1"/>
    <property type="molecule type" value="Transcribed_RNA"/>
</dbReference>
<dbReference type="Pfam" id="PF00057">
    <property type="entry name" value="Ldl_recept_a"/>
    <property type="match status" value="4"/>
</dbReference>
<protein>
    <recommendedName>
        <fullName evidence="7">Peptidase S1 domain-containing protein</fullName>
    </recommendedName>
</protein>
<dbReference type="PROSITE" id="PS50923">
    <property type="entry name" value="SUSHI"/>
    <property type="match status" value="1"/>
</dbReference>
<dbReference type="InterPro" id="IPR023415">
    <property type="entry name" value="LDLR_class-A_CS"/>
</dbReference>
<gene>
    <name evidence="6" type="ORF">g.27357</name>
</gene>
<sequence length="677" mass="75098">LSSVSVVEPEWEGRVVRVRACVKVEMNKTGLFVLYVAVFLEPISGSLLNFIMPRNKRETCNPNDEFTCVSGQCIQTFNICDGTKECFDGSDETRVVCQRLNITCPSRTFKCAYGACIDGDKVCDRVKDCADGSDEDTKLCVDSPPPSSTTSCGKHEFRCNSGQCTSAFNVCDGFKHCSDGSDETSSICSSISCPKLTFRCNYGACISNELKCNFKADCADGSDEDVTLCQNSLTPSSNIVTTTTTARSPQIPYPLPSTLKGGCTLPEPPENGRYSSPLCQSGDNSATCRQIPGTIVPKNWLLSFACNRGYVLPENYIYAVCLDGKWSPYLATCTKLCPKLTSLSLRVTCKFQGADVDCNEPMMPKTTAKAECNVNYNREYSPRGFAIECQEDGRWSDHLFYCRPDCGRANYKNDELLISNGSSTEYGEYPWAVGLYKINITGQYEQFCGGTLISPHLVLTAAHCVYNEYTRKTDPASEFKIGLGKYYREWDKAEIGAEKRDVREIMVPDLYEGRKSSYALDVALMDLAVSVRVTTYIMPACIDWEYKFLLTPGMYGTLTGFGKTEKEEPSPVLLTASLPYIERRECREKVPGSFQRFITPDKFCAGFQNGTGARKGDSGSGLTFIHKDGLHRVYGVVSSTVKDQNSYAAYTNVTNVEILQWLDSQQRKLDSFHLHES</sequence>
<feature type="disulfide bond" evidence="2">
    <location>
        <begin position="159"/>
        <end position="177"/>
    </location>
</feature>
<dbReference type="InterPro" id="IPR035976">
    <property type="entry name" value="Sushi/SCR/CCP_sf"/>
</dbReference>
<dbReference type="SUPFAM" id="SSF50494">
    <property type="entry name" value="Trypsin-like serine proteases"/>
    <property type="match status" value="1"/>
</dbReference>
<dbReference type="Gene3D" id="4.10.400.10">
    <property type="entry name" value="Low-density Lipoprotein Receptor"/>
    <property type="match status" value="4"/>
</dbReference>
<dbReference type="PROSITE" id="PS50240">
    <property type="entry name" value="TRYPSIN_DOM"/>
    <property type="match status" value="1"/>
</dbReference>
<dbReference type="InterPro" id="IPR002172">
    <property type="entry name" value="LDrepeatLR_classA_rpt"/>
</dbReference>
<dbReference type="Gene3D" id="2.10.70.10">
    <property type="entry name" value="Complement Module, domain 1"/>
    <property type="match status" value="1"/>
</dbReference>
<keyword evidence="3" id="KW-0768">Sushi</keyword>
<reference evidence="6" key="1">
    <citation type="submission" date="2015-12" db="EMBL/GenBank/DDBJ databases">
        <title>De novo transcriptome assembly of four potential Pierce s Disease insect vectors from Arizona vineyards.</title>
        <authorList>
            <person name="Tassone E.E."/>
        </authorList>
    </citation>
    <scope>NUCLEOTIDE SEQUENCE</scope>
</reference>
<evidence type="ECO:0000256" key="3">
    <source>
        <dbReference type="PROSITE-ProRule" id="PRU00302"/>
    </source>
</evidence>
<dbReference type="CDD" id="cd00033">
    <property type="entry name" value="CCP"/>
    <property type="match status" value="1"/>
</dbReference>
<dbReference type="Gene3D" id="2.40.10.10">
    <property type="entry name" value="Trypsin-like serine proteases"/>
    <property type="match status" value="1"/>
</dbReference>
<dbReference type="Pfam" id="PF00089">
    <property type="entry name" value="Trypsin"/>
    <property type="match status" value="1"/>
</dbReference>
<dbReference type="InterPro" id="IPR036055">
    <property type="entry name" value="LDL_receptor-like_sf"/>
</dbReference>
<dbReference type="PROSITE" id="PS50068">
    <property type="entry name" value="LDLRA_2"/>
    <property type="match status" value="4"/>
</dbReference>
<feature type="disulfide bond" evidence="2">
    <location>
        <begin position="152"/>
        <end position="164"/>
    </location>
</feature>
<dbReference type="CDD" id="cd00112">
    <property type="entry name" value="LDLa"/>
    <property type="match status" value="4"/>
</dbReference>
<feature type="disulfide bond" evidence="2">
    <location>
        <begin position="193"/>
        <end position="205"/>
    </location>
</feature>
<proteinExistence type="predicted"/>
<dbReference type="InterPro" id="IPR018114">
    <property type="entry name" value="TRYPSIN_HIS"/>
</dbReference>
<feature type="disulfide bond" evidence="2">
    <location>
        <begin position="200"/>
        <end position="218"/>
    </location>
</feature>
<dbReference type="AlphaFoldDB" id="A0A1B6E5L3"/>
<dbReference type="PANTHER" id="PTHR24252:SF7">
    <property type="entry name" value="HYALIN"/>
    <property type="match status" value="1"/>
</dbReference>
<feature type="non-terminal residue" evidence="6">
    <location>
        <position position="1"/>
    </location>
</feature>
<dbReference type="SMART" id="SM00020">
    <property type="entry name" value="Tryp_SPc"/>
    <property type="match status" value="1"/>
</dbReference>
<dbReference type="PANTHER" id="PTHR24252">
    <property type="entry name" value="ACROSIN-RELATED"/>
    <property type="match status" value="1"/>
</dbReference>
<keyword evidence="1 3" id="KW-1015">Disulfide bond</keyword>
<name>A0A1B6E5L3_9HEMI</name>
<dbReference type="SMART" id="SM00192">
    <property type="entry name" value="LDLa"/>
    <property type="match status" value="4"/>
</dbReference>
<dbReference type="GO" id="GO:0004252">
    <property type="term" value="F:serine-type endopeptidase activity"/>
    <property type="evidence" value="ECO:0007669"/>
    <property type="project" value="InterPro"/>
</dbReference>
<evidence type="ECO:0000259" key="5">
    <source>
        <dbReference type="PROSITE" id="PS50923"/>
    </source>
</evidence>
<evidence type="ECO:0000259" key="4">
    <source>
        <dbReference type="PROSITE" id="PS50240"/>
    </source>
</evidence>
<dbReference type="Pfam" id="PF00084">
    <property type="entry name" value="Sushi"/>
    <property type="match status" value="2"/>
</dbReference>
<evidence type="ECO:0000256" key="1">
    <source>
        <dbReference type="ARBA" id="ARBA00023157"/>
    </source>
</evidence>
<evidence type="ECO:0000256" key="2">
    <source>
        <dbReference type="PROSITE-ProRule" id="PRU00124"/>
    </source>
</evidence>
<dbReference type="SUPFAM" id="SSF57424">
    <property type="entry name" value="LDL receptor-like module"/>
    <property type="match status" value="4"/>
</dbReference>
<feature type="disulfide bond" evidence="3">
    <location>
        <begin position="306"/>
        <end position="333"/>
    </location>
</feature>
<dbReference type="PROSITE" id="PS00134">
    <property type="entry name" value="TRYPSIN_HIS"/>
    <property type="match status" value="1"/>
</dbReference>
<dbReference type="CDD" id="cd00190">
    <property type="entry name" value="Tryp_SPc"/>
    <property type="match status" value="1"/>
</dbReference>
<accession>A0A1B6E5L3</accession>
<evidence type="ECO:0000313" key="6">
    <source>
        <dbReference type="EMBL" id="JAS33187.1"/>
    </source>
</evidence>
<feature type="disulfide bond" evidence="2">
    <location>
        <begin position="111"/>
        <end position="129"/>
    </location>
</feature>
<feature type="disulfide bond" evidence="2">
    <location>
        <begin position="104"/>
        <end position="116"/>
    </location>
</feature>
<comment type="caution">
    <text evidence="3">Lacks conserved residue(s) required for the propagation of feature annotation.</text>
</comment>
<feature type="disulfide bond" evidence="2">
    <location>
        <begin position="68"/>
        <end position="86"/>
    </location>
</feature>
<dbReference type="SUPFAM" id="SSF57535">
    <property type="entry name" value="Complement control module/SCR domain"/>
    <property type="match status" value="1"/>
</dbReference>
<dbReference type="InterPro" id="IPR043504">
    <property type="entry name" value="Peptidase_S1_PA_chymotrypsin"/>
</dbReference>
<dbReference type="PROSITE" id="PS01209">
    <property type="entry name" value="LDLRA_1"/>
    <property type="match status" value="2"/>
</dbReference>
<dbReference type="InterPro" id="IPR001254">
    <property type="entry name" value="Trypsin_dom"/>
</dbReference>
<dbReference type="PRINTS" id="PR00261">
    <property type="entry name" value="LDLRECEPTOR"/>
</dbReference>
<feature type="domain" description="Sushi" evidence="5">
    <location>
        <begin position="286"/>
        <end position="335"/>
    </location>
</feature>
<dbReference type="GO" id="GO:0006508">
    <property type="term" value="P:proteolysis"/>
    <property type="evidence" value="ECO:0007669"/>
    <property type="project" value="InterPro"/>
</dbReference>
<feature type="domain" description="Peptidase S1" evidence="4">
    <location>
        <begin position="418"/>
        <end position="667"/>
    </location>
</feature>
<organism evidence="6">
    <name type="scientific">Clastoptera arizonana</name>
    <name type="common">Arizona spittle bug</name>
    <dbReference type="NCBI Taxonomy" id="38151"/>
    <lineage>
        <taxon>Eukaryota</taxon>
        <taxon>Metazoa</taxon>
        <taxon>Ecdysozoa</taxon>
        <taxon>Arthropoda</taxon>
        <taxon>Hexapoda</taxon>
        <taxon>Insecta</taxon>
        <taxon>Pterygota</taxon>
        <taxon>Neoptera</taxon>
        <taxon>Paraneoptera</taxon>
        <taxon>Hemiptera</taxon>
        <taxon>Auchenorrhyncha</taxon>
        <taxon>Cercopoidea</taxon>
        <taxon>Clastopteridae</taxon>
        <taxon>Clastoptera</taxon>
    </lineage>
</organism>
<evidence type="ECO:0008006" key="7">
    <source>
        <dbReference type="Google" id="ProtNLM"/>
    </source>
</evidence>